<name>A0ABR7HST5_9FIRM</name>
<evidence type="ECO:0000313" key="2">
    <source>
        <dbReference type="Proteomes" id="UP000660021"/>
    </source>
</evidence>
<keyword evidence="2" id="KW-1185">Reference proteome</keyword>
<dbReference type="RefSeq" id="WP_186963469.1">
    <property type="nucleotide sequence ID" value="NZ_JACOPR010000003.1"/>
</dbReference>
<evidence type="ECO:0000313" key="1">
    <source>
        <dbReference type="EMBL" id="MBC5730585.1"/>
    </source>
</evidence>
<protein>
    <recommendedName>
        <fullName evidence="3">XRE family transcriptional regulator</fullName>
    </recommendedName>
</protein>
<organism evidence="1 2">
    <name type="scientific">Pseudoflavonifractor hominis</name>
    <dbReference type="NCBI Taxonomy" id="2763059"/>
    <lineage>
        <taxon>Bacteria</taxon>
        <taxon>Bacillati</taxon>
        <taxon>Bacillota</taxon>
        <taxon>Clostridia</taxon>
        <taxon>Eubacteriales</taxon>
        <taxon>Oscillospiraceae</taxon>
        <taxon>Pseudoflavonifractor</taxon>
    </lineage>
</organism>
<evidence type="ECO:0008006" key="3">
    <source>
        <dbReference type="Google" id="ProtNLM"/>
    </source>
</evidence>
<sequence length="114" mass="12795">MNHRQKTAFGEYLVGEIKKAEMSQEEFYTAVGIKKPYFYDLLTATPPPTALQDKIVAVLDEKTGADDIRRKQLYDLAAEGRNEIPADIAKLIKDNPAKLDMIRKTLNELLAAQG</sequence>
<comment type="caution">
    <text evidence="1">The sequence shown here is derived from an EMBL/GenBank/DDBJ whole genome shotgun (WGS) entry which is preliminary data.</text>
</comment>
<dbReference type="EMBL" id="JACOPR010000003">
    <property type="protein sequence ID" value="MBC5730585.1"/>
    <property type="molecule type" value="Genomic_DNA"/>
</dbReference>
<accession>A0ABR7HST5</accession>
<proteinExistence type="predicted"/>
<reference evidence="1 2" key="1">
    <citation type="submission" date="2020-08" db="EMBL/GenBank/DDBJ databases">
        <title>Genome public.</title>
        <authorList>
            <person name="Liu C."/>
            <person name="Sun Q."/>
        </authorList>
    </citation>
    <scope>NUCLEOTIDE SEQUENCE [LARGE SCALE GENOMIC DNA]</scope>
    <source>
        <strain evidence="1 2">New-38</strain>
    </source>
</reference>
<gene>
    <name evidence="1" type="ORF">H8S34_07020</name>
</gene>
<dbReference type="Proteomes" id="UP000660021">
    <property type="component" value="Unassembled WGS sequence"/>
</dbReference>